<dbReference type="EMBL" id="JBANMG010000005">
    <property type="protein sequence ID" value="KAK6952634.1"/>
    <property type="molecule type" value="Genomic_DNA"/>
</dbReference>
<evidence type="ECO:0000313" key="2">
    <source>
        <dbReference type="EMBL" id="KAK6952634.1"/>
    </source>
</evidence>
<reference evidence="2 3" key="1">
    <citation type="journal article" date="2024" name="Front Chem Biol">
        <title>Unveiling the potential of Daldinia eschscholtzii MFLUCC 19-0629 through bioactivity and bioinformatics studies for enhanced sustainable agriculture production.</title>
        <authorList>
            <person name="Brooks S."/>
            <person name="Weaver J.A."/>
            <person name="Klomchit A."/>
            <person name="Alharthi S.A."/>
            <person name="Onlamun T."/>
            <person name="Nurani R."/>
            <person name="Vong T.K."/>
            <person name="Alberti F."/>
            <person name="Greco C."/>
        </authorList>
    </citation>
    <scope>NUCLEOTIDE SEQUENCE [LARGE SCALE GENOMIC DNA]</scope>
    <source>
        <strain evidence="2">MFLUCC 19-0629</strain>
    </source>
</reference>
<gene>
    <name evidence="2" type="ORF">Daesc_004924</name>
</gene>
<name>A0AAX6MJH0_9PEZI</name>
<protein>
    <submittedName>
        <fullName evidence="2">Uncharacterized protein</fullName>
    </submittedName>
</protein>
<evidence type="ECO:0000313" key="3">
    <source>
        <dbReference type="Proteomes" id="UP001369815"/>
    </source>
</evidence>
<feature type="region of interest" description="Disordered" evidence="1">
    <location>
        <begin position="479"/>
        <end position="528"/>
    </location>
</feature>
<proteinExistence type="predicted"/>
<accession>A0AAX6MJH0</accession>
<comment type="caution">
    <text evidence="2">The sequence shown here is derived from an EMBL/GenBank/DDBJ whole genome shotgun (WGS) entry which is preliminary data.</text>
</comment>
<keyword evidence="3" id="KW-1185">Reference proteome</keyword>
<sequence>MSEPDELGPTYTYDNAAGIGLRRWDLRAILHGNDSTEWHRRRPYLPGGMLVGPTFGLIFGEIFEAPPIETPGPLLNLRLKGARNLFDMAMRVVADNIATLEVGNLDAVPFRVAYRIWNFLVEDDRPIPLQSYLVLATCLAKQHREYGMEDPMPKGLFHFNYAIGTPFLPLLSYIKPLTSNSFDFIVHLVIAHVRISFSEHEFLALTDLKNLGVLEIMQPSRLTLHKFPRITDSIIRHWSEVPNPFPILRVLRIWGFDCTTFRSLTYLNKFPSLVVYDVAGRKRDWEGEHQPPFFDPNWDWERIRYSPTKYDSMFRSFYERYPTPVCFPSWMTDGNNVPLSSPRNMGTGSYDMPGIQVQEVMITKRDHIQSLTQAATLTPHELTIIGDRVCLHYVAYMLYCQIGHSWSDKDLAAQGVSDADKAFVMDDRHLIPPRPYVTINFGTCCNHVCRRWEWVFCDNPRLSCSCEGHSSAAQTRYTFIRKKKNEREKRERAPSSSNGSSSKDGPSDKPASGPKLRKKRRKFSMGDL</sequence>
<feature type="compositionally biased region" description="Basic residues" evidence="1">
    <location>
        <begin position="515"/>
        <end position="528"/>
    </location>
</feature>
<evidence type="ECO:0000256" key="1">
    <source>
        <dbReference type="SAM" id="MobiDB-lite"/>
    </source>
</evidence>
<dbReference type="Proteomes" id="UP001369815">
    <property type="component" value="Unassembled WGS sequence"/>
</dbReference>
<organism evidence="2 3">
    <name type="scientific">Daldinia eschscholtzii</name>
    <dbReference type="NCBI Taxonomy" id="292717"/>
    <lineage>
        <taxon>Eukaryota</taxon>
        <taxon>Fungi</taxon>
        <taxon>Dikarya</taxon>
        <taxon>Ascomycota</taxon>
        <taxon>Pezizomycotina</taxon>
        <taxon>Sordariomycetes</taxon>
        <taxon>Xylariomycetidae</taxon>
        <taxon>Xylariales</taxon>
        <taxon>Hypoxylaceae</taxon>
        <taxon>Daldinia</taxon>
    </lineage>
</organism>
<dbReference type="AlphaFoldDB" id="A0AAX6MJH0"/>
<feature type="compositionally biased region" description="Low complexity" evidence="1">
    <location>
        <begin position="494"/>
        <end position="512"/>
    </location>
</feature>